<feature type="region of interest" description="Disordered" evidence="1">
    <location>
        <begin position="78"/>
        <end position="101"/>
    </location>
</feature>
<organism evidence="3">
    <name type="scientific">Amphimedon queenslandica</name>
    <name type="common">Sponge</name>
    <dbReference type="NCBI Taxonomy" id="400682"/>
    <lineage>
        <taxon>Eukaryota</taxon>
        <taxon>Metazoa</taxon>
        <taxon>Porifera</taxon>
        <taxon>Demospongiae</taxon>
        <taxon>Heteroscleromorpha</taxon>
        <taxon>Haplosclerida</taxon>
        <taxon>Niphatidae</taxon>
        <taxon>Amphimedon</taxon>
    </lineage>
</organism>
<feature type="domain" description="DUF7869" evidence="2">
    <location>
        <begin position="456"/>
        <end position="517"/>
    </location>
</feature>
<feature type="region of interest" description="Disordered" evidence="1">
    <location>
        <begin position="35"/>
        <end position="60"/>
    </location>
</feature>
<dbReference type="EnsemblMetazoa" id="Aqu2.1.29843_001">
    <property type="protein sequence ID" value="Aqu2.1.29843_001"/>
    <property type="gene ID" value="Aqu2.1.29843"/>
</dbReference>
<evidence type="ECO:0000259" key="2">
    <source>
        <dbReference type="Pfam" id="PF25273"/>
    </source>
</evidence>
<dbReference type="InterPro" id="IPR057191">
    <property type="entry name" value="DUF7869"/>
</dbReference>
<dbReference type="PANTHER" id="PTHR34415:SF1">
    <property type="entry name" value="INTEGRASE CATALYTIC DOMAIN-CONTAINING PROTEIN"/>
    <property type="match status" value="1"/>
</dbReference>
<accession>A0A1X7UPZ8</accession>
<sequence length="521" mass="59044">MVTNEEIGPRDSDYIASVLGDYFCDETSETDYEAVEDMEGEVEEGKEEENETKDCDEDITSPLFDPEVAVELQVSDLDLESATPDAPATSTTHSCDDMRKEDLQEEEDLSKFFEHGCGCSDNCYALFSHSYIKTYRCDVQAIAKPVQEIAIMSQIAATSTMGGLSTGNHRRQKERKRQFFTFMHQGHKNNISEATCSRFEEIMKNYRMNRLIPRVHGNVGKTPNHALTYDDILWVVAFIRNYAEVHGISLPGRIPGMKSYENKKFLPCSTSKRQVYLEYAESCEGLYVKACAETTLNMLWRHYLPYIEKMKPMSDLCATCKEISGLIIRSANMQSDERITEAMQKALDHRSLVKKEREYYKDVLKEAQLLLKGLYTDAGNNYNPPLTRPLAMLNIVAHYSFDYAQQVHYPSSPLQAGPIYFVTPRKCGIFGVCCEAIPQQVNFLIDESFDTGKGANPVISMVHFYLKNHGLNSVSIHFNADNCTGQNKNNTVIQYLLWRVMTGLNASISISFLPVGHKIFS</sequence>
<dbReference type="OrthoDB" id="10033306at2759"/>
<proteinExistence type="predicted"/>
<evidence type="ECO:0000256" key="1">
    <source>
        <dbReference type="SAM" id="MobiDB-lite"/>
    </source>
</evidence>
<feature type="compositionally biased region" description="Low complexity" evidence="1">
    <location>
        <begin position="81"/>
        <end position="92"/>
    </location>
</feature>
<reference evidence="3" key="1">
    <citation type="submission" date="2017-05" db="UniProtKB">
        <authorList>
            <consortium name="EnsemblMetazoa"/>
        </authorList>
    </citation>
    <scope>IDENTIFICATION</scope>
</reference>
<dbReference type="AlphaFoldDB" id="A0A1X7UPZ8"/>
<protein>
    <recommendedName>
        <fullName evidence="2">DUF7869 domain-containing protein</fullName>
    </recommendedName>
</protein>
<dbReference type="InParanoid" id="A0A1X7UPZ8"/>
<name>A0A1X7UPZ8_AMPQE</name>
<dbReference type="PANTHER" id="PTHR34415">
    <property type="entry name" value="INTEGRASE CATALYTIC DOMAIN-CONTAINING PROTEIN"/>
    <property type="match status" value="1"/>
</dbReference>
<dbReference type="eggNOG" id="ENOG502RZH9">
    <property type="taxonomic scope" value="Eukaryota"/>
</dbReference>
<evidence type="ECO:0000313" key="3">
    <source>
        <dbReference type="EnsemblMetazoa" id="Aqu2.1.29843_001"/>
    </source>
</evidence>
<dbReference type="Pfam" id="PF25273">
    <property type="entry name" value="DUF7869"/>
    <property type="match status" value="1"/>
</dbReference>
<feature type="compositionally biased region" description="Acidic residues" evidence="1">
    <location>
        <begin position="35"/>
        <end position="59"/>
    </location>
</feature>